<dbReference type="Proteomes" id="UP001552521">
    <property type="component" value="Unassembled WGS sequence"/>
</dbReference>
<keyword evidence="1" id="KW-0812">Transmembrane</keyword>
<keyword evidence="3" id="KW-0813">Transport</keyword>
<feature type="domain" description="Potassium channel" evidence="2">
    <location>
        <begin position="60"/>
        <end position="139"/>
    </location>
</feature>
<comment type="caution">
    <text evidence="3">The sequence shown here is derived from an EMBL/GenBank/DDBJ whole genome shotgun (WGS) entry which is preliminary data.</text>
</comment>
<keyword evidence="3" id="KW-0406">Ion transport</keyword>
<keyword evidence="4" id="KW-1185">Reference proteome</keyword>
<feature type="transmembrane region" description="Helical" evidence="1">
    <location>
        <begin position="52"/>
        <end position="70"/>
    </location>
</feature>
<evidence type="ECO:0000259" key="2">
    <source>
        <dbReference type="Pfam" id="PF07885"/>
    </source>
</evidence>
<dbReference type="Pfam" id="PF07885">
    <property type="entry name" value="Ion_trans_2"/>
    <property type="match status" value="1"/>
</dbReference>
<keyword evidence="1" id="KW-1133">Transmembrane helix</keyword>
<dbReference type="Gene3D" id="1.10.287.70">
    <property type="match status" value="1"/>
</dbReference>
<reference evidence="3 4" key="1">
    <citation type="submission" date="2024-06" db="EMBL/GenBank/DDBJ databases">
        <title>The Natural Products Discovery Center: Release of the First 8490 Sequenced Strains for Exploring Actinobacteria Biosynthetic Diversity.</title>
        <authorList>
            <person name="Kalkreuter E."/>
            <person name="Kautsar S.A."/>
            <person name="Yang D."/>
            <person name="Bader C.D."/>
            <person name="Teijaro C.N."/>
            <person name="Fluegel L."/>
            <person name="Davis C.M."/>
            <person name="Simpson J.R."/>
            <person name="Lauterbach L."/>
            <person name="Steele A.D."/>
            <person name="Gui C."/>
            <person name="Meng S."/>
            <person name="Li G."/>
            <person name="Viehrig K."/>
            <person name="Ye F."/>
            <person name="Su P."/>
            <person name="Kiefer A.F."/>
            <person name="Nichols A."/>
            <person name="Cepeda A.J."/>
            <person name="Yan W."/>
            <person name="Fan B."/>
            <person name="Jiang Y."/>
            <person name="Adhikari A."/>
            <person name="Zheng C.-J."/>
            <person name="Schuster L."/>
            <person name="Cowan T.M."/>
            <person name="Smanski M.J."/>
            <person name="Chevrette M.G."/>
            <person name="De Carvalho L.P.S."/>
            <person name="Shen B."/>
        </authorList>
    </citation>
    <scope>NUCLEOTIDE SEQUENCE [LARGE SCALE GENOMIC DNA]</scope>
    <source>
        <strain evidence="3 4">NPDC049344</strain>
    </source>
</reference>
<evidence type="ECO:0000313" key="3">
    <source>
        <dbReference type="EMBL" id="MEV4679807.1"/>
    </source>
</evidence>
<gene>
    <name evidence="3" type="ORF">AB0K36_03285</name>
</gene>
<feature type="transmembrane region" description="Helical" evidence="1">
    <location>
        <begin position="118"/>
        <end position="139"/>
    </location>
</feature>
<dbReference type="InterPro" id="IPR013099">
    <property type="entry name" value="K_chnl_dom"/>
</dbReference>
<dbReference type="EMBL" id="JBFAQK010000002">
    <property type="protein sequence ID" value="MEV4679807.1"/>
    <property type="molecule type" value="Genomic_DNA"/>
</dbReference>
<protein>
    <submittedName>
        <fullName evidence="3">Potassium channel family protein</fullName>
    </submittedName>
</protein>
<keyword evidence="3" id="KW-0407">Ion channel</keyword>
<dbReference type="GO" id="GO:0034220">
    <property type="term" value="P:monoatomic ion transmembrane transport"/>
    <property type="evidence" value="ECO:0007669"/>
    <property type="project" value="UniProtKB-KW"/>
</dbReference>
<dbReference type="SUPFAM" id="SSF81324">
    <property type="entry name" value="Voltage-gated potassium channels"/>
    <property type="match status" value="1"/>
</dbReference>
<sequence>MTVAYFLLPLEELGPERPAVSWTLFTLALVSIALLLLFQVRDVLTERPGTRPGVAIPLLMCLSVLVFSGAYHTLAKEPGEFTGLNTRLDALYFTVVTLATVGYGDIHPRGQSARLVTVLQILYTFVFLTAAATALSRWLHARLTYRAQEAGGTTRSGTDPD</sequence>
<name>A0ABV3HNA6_9ACTN</name>
<evidence type="ECO:0000313" key="4">
    <source>
        <dbReference type="Proteomes" id="UP001552521"/>
    </source>
</evidence>
<accession>A0ABV3HNA6</accession>
<keyword evidence="1" id="KW-0472">Membrane</keyword>
<evidence type="ECO:0000256" key="1">
    <source>
        <dbReference type="SAM" id="Phobius"/>
    </source>
</evidence>
<feature type="transmembrane region" description="Helical" evidence="1">
    <location>
        <begin position="20"/>
        <end position="40"/>
    </location>
</feature>
<proteinExistence type="predicted"/>
<organism evidence="3 4">
    <name type="scientific">Streptomyces kurssanovii</name>
    <dbReference type="NCBI Taxonomy" id="67312"/>
    <lineage>
        <taxon>Bacteria</taxon>
        <taxon>Bacillati</taxon>
        <taxon>Actinomycetota</taxon>
        <taxon>Actinomycetes</taxon>
        <taxon>Kitasatosporales</taxon>
        <taxon>Streptomycetaceae</taxon>
        <taxon>Streptomyces</taxon>
    </lineage>
</organism>